<dbReference type="AlphaFoldDB" id="A0A315VZN1"/>
<reference evidence="2 3" key="1">
    <citation type="journal article" date="2018" name="G3 (Bethesda)">
        <title>A High-Quality Reference Genome for the Invasive Mosquitofish Gambusia affinis Using a Chicago Library.</title>
        <authorList>
            <person name="Hoffberg S.L."/>
            <person name="Troendle N.J."/>
            <person name="Glenn T.C."/>
            <person name="Mahmud O."/>
            <person name="Louha S."/>
            <person name="Chalopin D."/>
            <person name="Bennetzen J.L."/>
            <person name="Mauricio R."/>
        </authorList>
    </citation>
    <scope>NUCLEOTIDE SEQUENCE [LARGE SCALE GENOMIC DNA]</scope>
    <source>
        <strain evidence="2">NE01/NJP1002.9</strain>
        <tissue evidence="2">Muscle</tissue>
    </source>
</reference>
<proteinExistence type="predicted"/>
<evidence type="ECO:0000256" key="1">
    <source>
        <dbReference type="SAM" id="MobiDB-lite"/>
    </source>
</evidence>
<name>A0A315VZN1_GAMAF</name>
<evidence type="ECO:0000313" key="3">
    <source>
        <dbReference type="Proteomes" id="UP000250572"/>
    </source>
</evidence>
<feature type="compositionally biased region" description="Basic and acidic residues" evidence="1">
    <location>
        <begin position="300"/>
        <end position="313"/>
    </location>
</feature>
<protein>
    <submittedName>
        <fullName evidence="2">Uncharacterized protein</fullName>
    </submittedName>
</protein>
<dbReference type="GO" id="GO:0006355">
    <property type="term" value="P:regulation of DNA-templated transcription"/>
    <property type="evidence" value="ECO:0007669"/>
    <property type="project" value="InterPro"/>
</dbReference>
<accession>A0A315VZN1</accession>
<comment type="caution">
    <text evidence="2">The sequence shown here is derived from an EMBL/GenBank/DDBJ whole genome shotgun (WGS) entry which is preliminary data.</text>
</comment>
<dbReference type="GO" id="GO:0005737">
    <property type="term" value="C:cytoplasm"/>
    <property type="evidence" value="ECO:0007669"/>
    <property type="project" value="InterPro"/>
</dbReference>
<sequence>MSYSEARLLVSFPSDFNASVGRARQIVLPPISNRTLQHPSFLPLYMPTSFYHTFQGDAHPGYPMSPVELFYTDPTLPCGRRIYNSLSRKMVFDCSQLNTPPPVMSACVAPASCPDPFRAGPHPTNNLGSPSWRLQGVHPPQVQPRFVVIQLTQQEDQVITNLLKLHHQEAPQSKERVAAAQADFPGALKSNPRDFSTGSREGANKVFCIDASEERQKWSDAEYEAANTLLSSFQQVEDLIGNTAMPPDHLQSQTSQTELECQTFPPSVTCYSSQKGSCLKKNGDVGSQEDMTSCPTGFDSKLEQEKVEGRSEERMLTDLEGDAVEVLLSLREATTFDATQ</sequence>
<dbReference type="Proteomes" id="UP000250572">
    <property type="component" value="Unassembled WGS sequence"/>
</dbReference>
<dbReference type="GO" id="GO:0005634">
    <property type="term" value="C:nucleus"/>
    <property type="evidence" value="ECO:0007669"/>
    <property type="project" value="InterPro"/>
</dbReference>
<keyword evidence="3" id="KW-1185">Reference proteome</keyword>
<dbReference type="InterPro" id="IPR029163">
    <property type="entry name" value="SAP25"/>
</dbReference>
<organism evidence="2 3">
    <name type="scientific">Gambusia affinis</name>
    <name type="common">Western mosquitofish</name>
    <name type="synonym">Heterandria affinis</name>
    <dbReference type="NCBI Taxonomy" id="33528"/>
    <lineage>
        <taxon>Eukaryota</taxon>
        <taxon>Metazoa</taxon>
        <taxon>Chordata</taxon>
        <taxon>Craniata</taxon>
        <taxon>Vertebrata</taxon>
        <taxon>Euteleostomi</taxon>
        <taxon>Actinopterygii</taxon>
        <taxon>Neopterygii</taxon>
        <taxon>Teleostei</taxon>
        <taxon>Neoteleostei</taxon>
        <taxon>Acanthomorphata</taxon>
        <taxon>Ovalentaria</taxon>
        <taxon>Atherinomorphae</taxon>
        <taxon>Cyprinodontiformes</taxon>
        <taxon>Poeciliidae</taxon>
        <taxon>Poeciliinae</taxon>
        <taxon>Gambusia</taxon>
    </lineage>
</organism>
<dbReference type="EMBL" id="NHOQ01000739">
    <property type="protein sequence ID" value="PWA28809.1"/>
    <property type="molecule type" value="Genomic_DNA"/>
</dbReference>
<dbReference type="Pfam" id="PF15476">
    <property type="entry name" value="SAP25"/>
    <property type="match status" value="1"/>
</dbReference>
<feature type="region of interest" description="Disordered" evidence="1">
    <location>
        <begin position="284"/>
        <end position="313"/>
    </location>
</feature>
<evidence type="ECO:0000313" key="2">
    <source>
        <dbReference type="EMBL" id="PWA28809.1"/>
    </source>
</evidence>
<gene>
    <name evidence="2" type="ORF">CCH79_00012949</name>
</gene>